<feature type="region of interest" description="Disordered" evidence="7">
    <location>
        <begin position="334"/>
        <end position="371"/>
    </location>
</feature>
<feature type="compositionally biased region" description="Basic and acidic residues" evidence="7">
    <location>
        <begin position="1"/>
        <end position="16"/>
    </location>
</feature>
<feature type="domain" description="TFIIF beta subunit N-terminal" evidence="9">
    <location>
        <begin position="46"/>
        <end position="191"/>
    </location>
</feature>
<dbReference type="InterPro" id="IPR040504">
    <property type="entry name" value="TFIIF_beta_N"/>
</dbReference>
<name>A0ABR0F296_ZASCE</name>
<evidence type="ECO:0000256" key="7">
    <source>
        <dbReference type="SAM" id="MobiDB-lite"/>
    </source>
</evidence>
<dbReference type="InterPro" id="IPR036388">
    <property type="entry name" value="WH-like_DNA-bd_sf"/>
</dbReference>
<dbReference type="InterPro" id="IPR011039">
    <property type="entry name" value="TFIIF_interaction"/>
</dbReference>
<keyword evidence="4" id="KW-0238">DNA-binding</keyword>
<accession>A0ABR0F296</accession>
<dbReference type="Proteomes" id="UP001305779">
    <property type="component" value="Unassembled WGS sequence"/>
</dbReference>
<comment type="similarity">
    <text evidence="2">Belongs to the TFIIF beta subunit family.</text>
</comment>
<reference evidence="10 11" key="1">
    <citation type="journal article" date="2023" name="G3 (Bethesda)">
        <title>A chromosome-level genome assembly of Zasmidium syzygii isolated from banana leaves.</title>
        <authorList>
            <person name="van Westerhoven A.C."/>
            <person name="Mehrabi R."/>
            <person name="Talebi R."/>
            <person name="Steentjes M.B.F."/>
            <person name="Corcolon B."/>
            <person name="Chong P.A."/>
            <person name="Kema G.H.J."/>
            <person name="Seidl M.F."/>
        </authorList>
    </citation>
    <scope>NUCLEOTIDE SEQUENCE [LARGE SCALE GENOMIC DNA]</scope>
    <source>
        <strain evidence="10 11">P124</strain>
    </source>
</reference>
<evidence type="ECO:0000313" key="10">
    <source>
        <dbReference type="EMBL" id="KAK4507456.1"/>
    </source>
</evidence>
<evidence type="ECO:0008006" key="12">
    <source>
        <dbReference type="Google" id="ProtNLM"/>
    </source>
</evidence>
<evidence type="ECO:0000256" key="1">
    <source>
        <dbReference type="ARBA" id="ARBA00004123"/>
    </source>
</evidence>
<protein>
    <recommendedName>
        <fullName evidence="12">Transcription initiation factor IIF subunit beta</fullName>
    </recommendedName>
</protein>
<gene>
    <name evidence="10" type="ORF">PRZ48_001191</name>
</gene>
<dbReference type="Pfam" id="PF02270">
    <property type="entry name" value="TFIIF_beta"/>
    <property type="match status" value="1"/>
</dbReference>
<organism evidence="10 11">
    <name type="scientific">Zasmidium cellare</name>
    <name type="common">Wine cellar mold</name>
    <name type="synonym">Racodium cellare</name>
    <dbReference type="NCBI Taxonomy" id="395010"/>
    <lineage>
        <taxon>Eukaryota</taxon>
        <taxon>Fungi</taxon>
        <taxon>Dikarya</taxon>
        <taxon>Ascomycota</taxon>
        <taxon>Pezizomycotina</taxon>
        <taxon>Dothideomycetes</taxon>
        <taxon>Dothideomycetidae</taxon>
        <taxon>Mycosphaerellales</taxon>
        <taxon>Mycosphaerellaceae</taxon>
        <taxon>Zasmidium</taxon>
    </lineage>
</organism>
<comment type="subcellular location">
    <subcellularLocation>
        <location evidence="1">Nucleus</location>
    </subcellularLocation>
</comment>
<comment type="caution">
    <text evidence="10">The sequence shown here is derived from an EMBL/GenBank/DDBJ whole genome shotgun (WGS) entry which is preliminary data.</text>
</comment>
<dbReference type="InterPro" id="IPR040450">
    <property type="entry name" value="TFIIF_beta_HTH"/>
</dbReference>
<dbReference type="InterPro" id="IPR036390">
    <property type="entry name" value="WH_DNA-bd_sf"/>
</dbReference>
<dbReference type="EMBL" id="JAXOVC010000001">
    <property type="protein sequence ID" value="KAK4507456.1"/>
    <property type="molecule type" value="Genomic_DNA"/>
</dbReference>
<dbReference type="Pfam" id="PF17683">
    <property type="entry name" value="TFIIF_beta_N"/>
    <property type="match status" value="1"/>
</dbReference>
<dbReference type="SUPFAM" id="SSF50916">
    <property type="entry name" value="Rap30/74 interaction domains"/>
    <property type="match status" value="1"/>
</dbReference>
<keyword evidence="11" id="KW-1185">Reference proteome</keyword>
<dbReference type="Gene3D" id="1.10.10.10">
    <property type="entry name" value="Winged helix-like DNA-binding domain superfamily/Winged helix DNA-binding domain"/>
    <property type="match status" value="1"/>
</dbReference>
<evidence type="ECO:0000256" key="6">
    <source>
        <dbReference type="ARBA" id="ARBA00023242"/>
    </source>
</evidence>
<dbReference type="InterPro" id="IPR003196">
    <property type="entry name" value="TFIIF_beta"/>
</dbReference>
<feature type="region of interest" description="Disordered" evidence="7">
    <location>
        <begin position="1"/>
        <end position="24"/>
    </location>
</feature>
<feature type="compositionally biased region" description="Acidic residues" evidence="7">
    <location>
        <begin position="351"/>
        <end position="362"/>
    </location>
</feature>
<evidence type="ECO:0000256" key="2">
    <source>
        <dbReference type="ARBA" id="ARBA00009543"/>
    </source>
</evidence>
<evidence type="ECO:0000259" key="8">
    <source>
        <dbReference type="Pfam" id="PF02270"/>
    </source>
</evidence>
<keyword evidence="5" id="KW-0804">Transcription</keyword>
<evidence type="ECO:0000256" key="3">
    <source>
        <dbReference type="ARBA" id="ARBA00023015"/>
    </source>
</evidence>
<sequence length="371" mass="41294">MADVKTEIKPEIKLDPADSPSKLADIDEFEDDTDLIFPTPEMQATGAWLVKVSGDMWKAWNDIYQNQPDDADIEVGRLRVYNPKPGDPPGSQKVQLLLNDGLHQQDALPKVYDLEMKDPGYQNTVVFSEKDLDRHRAKQIGNARNLAAGKPSGIGKNDRYGPRKPGSYRTAIPKQTILAPPIINEAIAKPVEDDLSVQFFKRQMDAAMNSGSRTKIEDTINKKQYHPGAATTGFTFGSITSKPGKGLKKKEPKEKNVRMPEDKLLDALQHCFRQYSYWSMSALRAQLRQPDVWIKEVLDKIAVLVRSGDFTGTYKLNDNTARLLNIAGSDLKEEAAPIKSEVESDQGTGDEMGDDDEDLGDFEDVKMEGGP</sequence>
<dbReference type="PANTHER" id="PTHR10445">
    <property type="entry name" value="GENERAL TRANSCRIPTION FACTOR IIF SUBUNIT 2"/>
    <property type="match status" value="1"/>
</dbReference>
<dbReference type="CDD" id="cd07980">
    <property type="entry name" value="TFIIF_beta"/>
    <property type="match status" value="1"/>
</dbReference>
<dbReference type="SUPFAM" id="SSF46785">
    <property type="entry name" value="Winged helix' DNA-binding domain"/>
    <property type="match status" value="1"/>
</dbReference>
<keyword evidence="3" id="KW-0805">Transcription regulation</keyword>
<evidence type="ECO:0000259" key="9">
    <source>
        <dbReference type="Pfam" id="PF17683"/>
    </source>
</evidence>
<evidence type="ECO:0000313" key="11">
    <source>
        <dbReference type="Proteomes" id="UP001305779"/>
    </source>
</evidence>
<evidence type="ECO:0000256" key="4">
    <source>
        <dbReference type="ARBA" id="ARBA00023125"/>
    </source>
</evidence>
<keyword evidence="6" id="KW-0539">Nucleus</keyword>
<evidence type="ECO:0000256" key="5">
    <source>
        <dbReference type="ARBA" id="ARBA00023163"/>
    </source>
</evidence>
<proteinExistence type="inferred from homology"/>
<dbReference type="PANTHER" id="PTHR10445:SF0">
    <property type="entry name" value="GENERAL TRANSCRIPTION FACTOR IIF SUBUNIT 2"/>
    <property type="match status" value="1"/>
</dbReference>
<feature type="domain" description="TFIIF beta subunit HTH" evidence="8">
    <location>
        <begin position="257"/>
        <end position="319"/>
    </location>
</feature>